<dbReference type="SUPFAM" id="SSF46689">
    <property type="entry name" value="Homeodomain-like"/>
    <property type="match status" value="1"/>
</dbReference>
<dbReference type="PRINTS" id="PR00455">
    <property type="entry name" value="HTHTETR"/>
</dbReference>
<sequence length="203" mass="22152">MLSHSVENGHVLTVPSRRFCQVEGFPLNRARGTAKERILYAAEAVVRKQGARKMSLDAVAERAGVSKGGLLYHFPSKTRLLEAVVSSHLNRFDSDISGRPGLDAADGLLRAYLAEMLHRLAEGAPPASGMLAAAAENPAILGPARHYGRDLLERLRANSADPERATMIFLAVQGIWMAQFLGLDLIPREEAREVLERMGTKLT</sequence>
<dbReference type="GO" id="GO:0000976">
    <property type="term" value="F:transcription cis-regulatory region binding"/>
    <property type="evidence" value="ECO:0007669"/>
    <property type="project" value="TreeGrafter"/>
</dbReference>
<dbReference type="AlphaFoldDB" id="A0A212ABN2"/>
<keyword evidence="2 4" id="KW-0238">DNA-binding</keyword>
<dbReference type="InterPro" id="IPR041479">
    <property type="entry name" value="TetR_CgmR_C"/>
</dbReference>
<dbReference type="EMBL" id="NIPW01000013">
    <property type="protein sequence ID" value="OWJ78076.1"/>
    <property type="molecule type" value="Genomic_DNA"/>
</dbReference>
<evidence type="ECO:0000256" key="2">
    <source>
        <dbReference type="ARBA" id="ARBA00023125"/>
    </source>
</evidence>
<name>A0A212ABN2_9RHOB</name>
<dbReference type="PANTHER" id="PTHR30055:SF234">
    <property type="entry name" value="HTH-TYPE TRANSCRIPTIONAL REGULATOR BETI"/>
    <property type="match status" value="1"/>
</dbReference>
<dbReference type="InterPro" id="IPR009057">
    <property type="entry name" value="Homeodomain-like_sf"/>
</dbReference>
<keyword evidence="7" id="KW-1185">Reference proteome</keyword>
<dbReference type="InterPro" id="IPR001647">
    <property type="entry name" value="HTH_TetR"/>
</dbReference>
<gene>
    <name evidence="6" type="ORF">CDV49_09860</name>
</gene>
<dbReference type="Proteomes" id="UP000196878">
    <property type="component" value="Unassembled WGS sequence"/>
</dbReference>
<dbReference type="OrthoDB" id="9809772at2"/>
<dbReference type="PROSITE" id="PS50977">
    <property type="entry name" value="HTH_TETR_2"/>
    <property type="match status" value="1"/>
</dbReference>
<evidence type="ECO:0000259" key="5">
    <source>
        <dbReference type="PROSITE" id="PS50977"/>
    </source>
</evidence>
<protein>
    <submittedName>
        <fullName evidence="6">TetR family transcriptional regulator</fullName>
    </submittedName>
</protein>
<feature type="DNA-binding region" description="H-T-H motif" evidence="4">
    <location>
        <begin position="55"/>
        <end position="74"/>
    </location>
</feature>
<organism evidence="6 7">
    <name type="scientific">Haematobacter genomosp. 1</name>
    <dbReference type="NCBI Taxonomy" id="366618"/>
    <lineage>
        <taxon>Bacteria</taxon>
        <taxon>Pseudomonadati</taxon>
        <taxon>Pseudomonadota</taxon>
        <taxon>Alphaproteobacteria</taxon>
        <taxon>Rhodobacterales</taxon>
        <taxon>Paracoccaceae</taxon>
        <taxon>Haematobacter</taxon>
    </lineage>
</organism>
<dbReference type="Pfam" id="PF00440">
    <property type="entry name" value="TetR_N"/>
    <property type="match status" value="1"/>
</dbReference>
<keyword evidence="3" id="KW-0804">Transcription</keyword>
<evidence type="ECO:0000313" key="7">
    <source>
        <dbReference type="Proteomes" id="UP000196878"/>
    </source>
</evidence>
<feature type="domain" description="HTH tetR-type" evidence="5">
    <location>
        <begin position="32"/>
        <end position="92"/>
    </location>
</feature>
<dbReference type="PANTHER" id="PTHR30055">
    <property type="entry name" value="HTH-TYPE TRANSCRIPTIONAL REGULATOR RUTR"/>
    <property type="match status" value="1"/>
</dbReference>
<dbReference type="Gene3D" id="1.10.357.10">
    <property type="entry name" value="Tetracycline Repressor, domain 2"/>
    <property type="match status" value="1"/>
</dbReference>
<dbReference type="GO" id="GO:0003700">
    <property type="term" value="F:DNA-binding transcription factor activity"/>
    <property type="evidence" value="ECO:0007669"/>
    <property type="project" value="TreeGrafter"/>
</dbReference>
<evidence type="ECO:0000313" key="6">
    <source>
        <dbReference type="EMBL" id="OWJ78076.1"/>
    </source>
</evidence>
<proteinExistence type="predicted"/>
<dbReference type="Pfam" id="PF17937">
    <property type="entry name" value="TetR_C_28"/>
    <property type="match status" value="1"/>
</dbReference>
<comment type="caution">
    <text evidence="6">The sequence shown here is derived from an EMBL/GenBank/DDBJ whole genome shotgun (WGS) entry which is preliminary data.</text>
</comment>
<keyword evidence="1" id="KW-0805">Transcription regulation</keyword>
<reference evidence="6 7" key="1">
    <citation type="submission" date="2016-12" db="EMBL/GenBank/DDBJ databases">
        <title>Comparison of Traditional DNA-DNA Hybridization with In Silico Genomic Analysis.</title>
        <authorList>
            <person name="Nicholson A.C."/>
            <person name="Humrighouse B.W."/>
            <person name="Graziano J."/>
            <person name="Lasker B."/>
            <person name="Whitney A.M."/>
            <person name="Mcquiston J.R."/>
        </authorList>
    </citation>
    <scope>NUCLEOTIDE SEQUENCE [LARGE SCALE GENOMIC DNA]</scope>
    <source>
        <strain evidence="6 7">H2240</strain>
    </source>
</reference>
<evidence type="ECO:0000256" key="1">
    <source>
        <dbReference type="ARBA" id="ARBA00023015"/>
    </source>
</evidence>
<evidence type="ECO:0000256" key="3">
    <source>
        <dbReference type="ARBA" id="ARBA00023163"/>
    </source>
</evidence>
<accession>A0A212ABN2</accession>
<dbReference type="InterPro" id="IPR050109">
    <property type="entry name" value="HTH-type_TetR-like_transc_reg"/>
</dbReference>
<evidence type="ECO:0000256" key="4">
    <source>
        <dbReference type="PROSITE-ProRule" id="PRU00335"/>
    </source>
</evidence>